<dbReference type="InterPro" id="IPR021804">
    <property type="entry name" value="DUF3375"/>
</dbReference>
<dbReference type="EMBL" id="FNQN01000003">
    <property type="protein sequence ID" value="SEA17168.1"/>
    <property type="molecule type" value="Genomic_DNA"/>
</dbReference>
<evidence type="ECO:0000313" key="3">
    <source>
        <dbReference type="Proteomes" id="UP000199409"/>
    </source>
</evidence>
<name>A0A1H3Z165_9BACT</name>
<gene>
    <name evidence="2" type="ORF">SAMN05660420_01469</name>
</gene>
<evidence type="ECO:0000313" key="2">
    <source>
        <dbReference type="EMBL" id="SEA17168.1"/>
    </source>
</evidence>
<keyword evidence="3" id="KW-1185">Reference proteome</keyword>
<dbReference type="OrthoDB" id="138803at2"/>
<dbReference type="Proteomes" id="UP000199409">
    <property type="component" value="Unassembled WGS sequence"/>
</dbReference>
<dbReference type="RefSeq" id="WP_092346225.1">
    <property type="nucleotide sequence ID" value="NZ_FNQN01000003.1"/>
</dbReference>
<evidence type="ECO:0000256" key="1">
    <source>
        <dbReference type="SAM" id="Coils"/>
    </source>
</evidence>
<protein>
    <recommendedName>
        <fullName evidence="4">DUF3375 domain-containing protein</fullName>
    </recommendedName>
</protein>
<dbReference type="AlphaFoldDB" id="A0A1H3Z165"/>
<organism evidence="2 3">
    <name type="scientific">Desulfuromusa kysingii</name>
    <dbReference type="NCBI Taxonomy" id="37625"/>
    <lineage>
        <taxon>Bacteria</taxon>
        <taxon>Pseudomonadati</taxon>
        <taxon>Thermodesulfobacteriota</taxon>
        <taxon>Desulfuromonadia</taxon>
        <taxon>Desulfuromonadales</taxon>
        <taxon>Geopsychrobacteraceae</taxon>
        <taxon>Desulfuromusa</taxon>
    </lineage>
</organism>
<feature type="coiled-coil region" evidence="1">
    <location>
        <begin position="149"/>
        <end position="210"/>
    </location>
</feature>
<proteinExistence type="predicted"/>
<reference evidence="2 3" key="1">
    <citation type="submission" date="2016-10" db="EMBL/GenBank/DDBJ databases">
        <authorList>
            <person name="de Groot N.N."/>
        </authorList>
    </citation>
    <scope>NUCLEOTIDE SEQUENCE [LARGE SCALE GENOMIC DNA]</scope>
    <source>
        <strain evidence="2 3">DSM 7343</strain>
    </source>
</reference>
<evidence type="ECO:0008006" key="4">
    <source>
        <dbReference type="Google" id="ProtNLM"/>
    </source>
</evidence>
<accession>A0A1H3Z165</accession>
<dbReference type="STRING" id="37625.SAMN05660420_01469"/>
<dbReference type="Pfam" id="PF11855">
    <property type="entry name" value="DUF3375"/>
    <property type="match status" value="1"/>
</dbReference>
<keyword evidence="1" id="KW-0175">Coiled coil</keyword>
<sequence>MDYEYIKSLKTNNPALRAISSDSAPLTLSFFHKVFIEPNRRSIPHQELLSLLDDELYNLRQSYGEYVHKMTAKQYLALWCDSNSYLSKRYPDRGDEPIYDLTPSIVKAIEWLSDLKPKAFVGTESRLLTVFNILREIDSKASDSPERRIQELERTKDEIDREIDLISKGGYKPFSETQIRERFIEAEETARRLVADFRQVEQNVRDLDKEARQLFVTADAPKGAVLDDVFERRESITTSDQGCSFRSFWEFLMNPVRQQELADLLDNILALEVLEDMVQESFLPDAKYALLDAGRAVYKTTNRLADQLRRYIDDRVHLENKRIMEIIRDIEQKALELKEHQPQDFCFGIDEISPEIDLTMARTLHKANLPEDFSGVVLEDGVVDIDVSALFNREDIDYGELSDRIGGLLRDQDQITLPEVINRYPITKGVSEIVAYFEVGHDSGKVVVSGDQKDVLNISIDGRDTQLKVPRLIFTR</sequence>